<dbReference type="RefSeq" id="WP_072972915.1">
    <property type="nucleotide sequence ID" value="NZ_FQTY01000002.1"/>
</dbReference>
<feature type="transmembrane region" description="Helical" evidence="7">
    <location>
        <begin position="230"/>
        <end position="255"/>
    </location>
</feature>
<keyword evidence="3 7" id="KW-0812">Transmembrane</keyword>
<dbReference type="GO" id="GO:0015499">
    <property type="term" value="F:formate transmembrane transporter activity"/>
    <property type="evidence" value="ECO:0007669"/>
    <property type="project" value="TreeGrafter"/>
</dbReference>
<dbReference type="PANTHER" id="PTHR30520">
    <property type="entry name" value="FORMATE TRANSPORTER-RELATED"/>
    <property type="match status" value="1"/>
</dbReference>
<evidence type="ECO:0000256" key="2">
    <source>
        <dbReference type="ARBA" id="ARBA00022448"/>
    </source>
</evidence>
<feature type="transmembrane region" description="Helical" evidence="7">
    <location>
        <begin position="30"/>
        <end position="51"/>
    </location>
</feature>
<dbReference type="Pfam" id="PF01226">
    <property type="entry name" value="Form_Nir_trans"/>
    <property type="match status" value="1"/>
</dbReference>
<feature type="transmembrane region" description="Helical" evidence="7">
    <location>
        <begin position="188"/>
        <end position="210"/>
    </location>
</feature>
<comment type="subcellular location">
    <subcellularLocation>
        <location evidence="1">Membrane</location>
        <topology evidence="1">Multi-pass membrane protein</topology>
    </subcellularLocation>
</comment>
<evidence type="ECO:0000256" key="7">
    <source>
        <dbReference type="SAM" id="Phobius"/>
    </source>
</evidence>
<feature type="transmembrane region" description="Helical" evidence="7">
    <location>
        <begin position="157"/>
        <end position="176"/>
    </location>
</feature>
<dbReference type="EMBL" id="FQTY01000002">
    <property type="protein sequence ID" value="SHE40576.1"/>
    <property type="molecule type" value="Genomic_DNA"/>
</dbReference>
<dbReference type="InterPro" id="IPR000292">
    <property type="entry name" value="For/NO2_transpt"/>
</dbReference>
<evidence type="ECO:0000256" key="1">
    <source>
        <dbReference type="ARBA" id="ARBA00004141"/>
    </source>
</evidence>
<dbReference type="Gene3D" id="1.20.1080.10">
    <property type="entry name" value="Glycerol uptake facilitator protein"/>
    <property type="match status" value="1"/>
</dbReference>
<dbReference type="FunFam" id="1.20.1080.10:FF:000011">
    <property type="entry name" value="Formate family transporter"/>
    <property type="match status" value="1"/>
</dbReference>
<organism evidence="8 9">
    <name type="scientific">Tissierella praeacuta DSM 18095</name>
    <dbReference type="NCBI Taxonomy" id="1123404"/>
    <lineage>
        <taxon>Bacteria</taxon>
        <taxon>Bacillati</taxon>
        <taxon>Bacillota</taxon>
        <taxon>Tissierellia</taxon>
        <taxon>Tissierellales</taxon>
        <taxon>Tissierellaceae</taxon>
        <taxon>Tissierella</taxon>
    </lineage>
</organism>
<evidence type="ECO:0000256" key="5">
    <source>
        <dbReference type="ARBA" id="ARBA00023136"/>
    </source>
</evidence>
<sequence length="260" mass="28454">MEKRFLAPSEVAKAIIASAETKVSLSIARLITLGIMAGIYIGFGAFGNIVIMQTLGNIDIGLMKFLGSSVFPVGLMLVVFSGSELFTGNNLMTMALMDRKISIKGLLKNWSLVYLGNFIGSLILAYLIYKSQLVNKDILNITFNIGSSKTSLSFQVAFIRGLLCNILVCIAVWMAASAQDIVSRIFTIWFPIMLFVLSGYEHSIANMFFLSLGKYCGLNITWSNIWFSNLIPVTLGNIVGGGLIIPIAYYIAYILPAKND</sequence>
<dbReference type="AlphaFoldDB" id="A0A1M4T7V6"/>
<keyword evidence="4 7" id="KW-1133">Transmembrane helix</keyword>
<comment type="similarity">
    <text evidence="6">Belongs to the FNT transporter (TC 1.A.16) family.</text>
</comment>
<keyword evidence="9" id="KW-1185">Reference proteome</keyword>
<evidence type="ECO:0000256" key="6">
    <source>
        <dbReference type="ARBA" id="ARBA00049660"/>
    </source>
</evidence>
<feature type="transmembrane region" description="Helical" evidence="7">
    <location>
        <begin position="71"/>
        <end position="91"/>
    </location>
</feature>
<name>A0A1M4T7V6_9FIRM</name>
<evidence type="ECO:0000313" key="8">
    <source>
        <dbReference type="EMBL" id="SHE40576.1"/>
    </source>
</evidence>
<keyword evidence="2" id="KW-0813">Transport</keyword>
<dbReference type="InterPro" id="IPR023271">
    <property type="entry name" value="Aquaporin-like"/>
</dbReference>
<dbReference type="GO" id="GO:0005886">
    <property type="term" value="C:plasma membrane"/>
    <property type="evidence" value="ECO:0007669"/>
    <property type="project" value="TreeGrafter"/>
</dbReference>
<keyword evidence="5 7" id="KW-0472">Membrane</keyword>
<dbReference type="GeneID" id="90996594"/>
<dbReference type="PANTHER" id="PTHR30520:SF6">
    <property type="entry name" value="FORMATE_NITRATE FAMILY TRANSPORTER (EUROFUNG)"/>
    <property type="match status" value="1"/>
</dbReference>
<accession>A0A1M4T7V6</accession>
<feature type="transmembrane region" description="Helical" evidence="7">
    <location>
        <begin position="112"/>
        <end position="129"/>
    </location>
</feature>
<evidence type="ECO:0000256" key="3">
    <source>
        <dbReference type="ARBA" id="ARBA00022692"/>
    </source>
</evidence>
<gene>
    <name evidence="8" type="ORF">SAMN02745784_00550</name>
</gene>
<reference evidence="9" key="1">
    <citation type="submission" date="2016-11" db="EMBL/GenBank/DDBJ databases">
        <authorList>
            <person name="Varghese N."/>
            <person name="Submissions S."/>
        </authorList>
    </citation>
    <scope>NUCLEOTIDE SEQUENCE [LARGE SCALE GENOMIC DNA]</scope>
    <source>
        <strain evidence="9">DSM 18095</strain>
    </source>
</reference>
<protein>
    <submittedName>
        <fullName evidence="8">Formate/nitrite transporter</fullName>
    </submittedName>
</protein>
<proteinExistence type="inferred from homology"/>
<evidence type="ECO:0000256" key="4">
    <source>
        <dbReference type="ARBA" id="ARBA00022989"/>
    </source>
</evidence>
<evidence type="ECO:0000313" key="9">
    <source>
        <dbReference type="Proteomes" id="UP000184114"/>
    </source>
</evidence>
<dbReference type="STRING" id="1123404.SAMN02745784_00550"/>
<dbReference type="Proteomes" id="UP000184114">
    <property type="component" value="Unassembled WGS sequence"/>
</dbReference>